<dbReference type="AlphaFoldDB" id="A0A5N4EGL6"/>
<evidence type="ECO:0000256" key="1">
    <source>
        <dbReference type="SAM" id="MobiDB-lite"/>
    </source>
</evidence>
<protein>
    <submittedName>
        <fullName evidence="2">Uncharacterized protein</fullName>
    </submittedName>
</protein>
<accession>A0A5N4EGL6</accession>
<proteinExistence type="predicted"/>
<evidence type="ECO:0000313" key="3">
    <source>
        <dbReference type="Proteomes" id="UP000299084"/>
    </source>
</evidence>
<feature type="region of interest" description="Disordered" evidence="1">
    <location>
        <begin position="188"/>
        <end position="251"/>
    </location>
</feature>
<dbReference type="Proteomes" id="UP000299084">
    <property type="component" value="Unassembled WGS sequence"/>
</dbReference>
<name>A0A5N4EGL6_CAMDR</name>
<evidence type="ECO:0000313" key="2">
    <source>
        <dbReference type="EMBL" id="KAB1282572.1"/>
    </source>
</evidence>
<dbReference type="EMBL" id="JWIN03000002">
    <property type="protein sequence ID" value="KAB1282572.1"/>
    <property type="molecule type" value="Genomic_DNA"/>
</dbReference>
<reference evidence="2 3" key="1">
    <citation type="journal article" date="2019" name="Mol. Ecol. Resour.">
        <title>Improving Illumina assemblies with Hi-C and long reads: an example with the North African dromedary.</title>
        <authorList>
            <person name="Elbers J.P."/>
            <person name="Rogers M.F."/>
            <person name="Perelman P.L."/>
            <person name="Proskuryakova A.A."/>
            <person name="Serdyukova N.A."/>
            <person name="Johnson W.E."/>
            <person name="Horin P."/>
            <person name="Corander J."/>
            <person name="Murphy D."/>
            <person name="Burger P.A."/>
        </authorList>
    </citation>
    <scope>NUCLEOTIDE SEQUENCE [LARGE SCALE GENOMIC DNA]</scope>
    <source>
        <strain evidence="2">Drom800</strain>
        <tissue evidence="2">Blood</tissue>
    </source>
</reference>
<keyword evidence="3" id="KW-1185">Reference proteome</keyword>
<gene>
    <name evidence="2" type="ORF">Cadr_000001443</name>
</gene>
<feature type="compositionally biased region" description="Basic and acidic residues" evidence="1">
    <location>
        <begin position="196"/>
        <end position="214"/>
    </location>
</feature>
<organism evidence="2 3">
    <name type="scientific">Camelus dromedarius</name>
    <name type="common">Dromedary</name>
    <name type="synonym">Arabian camel</name>
    <dbReference type="NCBI Taxonomy" id="9838"/>
    <lineage>
        <taxon>Eukaryota</taxon>
        <taxon>Metazoa</taxon>
        <taxon>Chordata</taxon>
        <taxon>Craniata</taxon>
        <taxon>Vertebrata</taxon>
        <taxon>Euteleostomi</taxon>
        <taxon>Mammalia</taxon>
        <taxon>Eutheria</taxon>
        <taxon>Laurasiatheria</taxon>
        <taxon>Artiodactyla</taxon>
        <taxon>Tylopoda</taxon>
        <taxon>Camelidae</taxon>
        <taxon>Camelus</taxon>
    </lineage>
</organism>
<sequence length="251" mass="27359">MQCGKCHDGPCLSPGDTVAYTQTQSCSRGACIPLGMKTLQPGGTGLVLGVTDLGVTDPGLKQKWNTTSSTVTLHQVRLQEGERFRFRCVREDDERHFSGWYQNEVKLSVREPRGSAPSATKWAVLLCGTTGRSVGSEEGPPGRTTRLFQDFPWGTALVFRSAEVRPSPVARPGRRRCRVFPRWFRDPAQPTQPALRGRESVSRDTEGEGREGRGGVRLNRGSGLGQLPGSWARGRSLEGAEPLGAGRSLQI</sequence>
<comment type="caution">
    <text evidence="2">The sequence shown here is derived from an EMBL/GenBank/DDBJ whole genome shotgun (WGS) entry which is preliminary data.</text>
</comment>